<dbReference type="HOGENOM" id="CLU_2434432_0_0_7"/>
<evidence type="ECO:0000313" key="3">
    <source>
        <dbReference type="EMBL" id="ACL66684.1"/>
    </source>
</evidence>
<dbReference type="KEGG" id="acp:A2cp1_3350"/>
<protein>
    <submittedName>
        <fullName evidence="3">Uncharacterized protein</fullName>
    </submittedName>
</protein>
<feature type="region of interest" description="Disordered" evidence="1">
    <location>
        <begin position="58"/>
        <end position="80"/>
    </location>
</feature>
<gene>
    <name evidence="3" type="ordered locus">A2cp1_3350</name>
</gene>
<feature type="signal peptide" evidence="2">
    <location>
        <begin position="1"/>
        <end position="21"/>
    </location>
</feature>
<accession>B8JHH2</accession>
<name>B8JHH2_ANAD2</name>
<sequence>MRTPTFLALAAATLLGGSALAADLPPNAGSHDDVNYGEATHATLATSGTAGTGAVAAGPSYDDTRYPAQAPARERPARPEAARMACACTR</sequence>
<keyword evidence="4" id="KW-1185">Reference proteome</keyword>
<dbReference type="Proteomes" id="UP000007089">
    <property type="component" value="Chromosome"/>
</dbReference>
<keyword evidence="2" id="KW-0732">Signal</keyword>
<dbReference type="EMBL" id="CP001359">
    <property type="protein sequence ID" value="ACL66684.1"/>
    <property type="molecule type" value="Genomic_DNA"/>
</dbReference>
<evidence type="ECO:0000313" key="4">
    <source>
        <dbReference type="Proteomes" id="UP000007089"/>
    </source>
</evidence>
<evidence type="ECO:0000256" key="1">
    <source>
        <dbReference type="SAM" id="MobiDB-lite"/>
    </source>
</evidence>
<organism evidence="3 4">
    <name type="scientific">Anaeromyxobacter dehalogenans (strain ATCC BAA-258 / DSM 21875 / 2CP-1)</name>
    <dbReference type="NCBI Taxonomy" id="455488"/>
    <lineage>
        <taxon>Bacteria</taxon>
        <taxon>Pseudomonadati</taxon>
        <taxon>Myxococcota</taxon>
        <taxon>Myxococcia</taxon>
        <taxon>Myxococcales</taxon>
        <taxon>Cystobacterineae</taxon>
        <taxon>Anaeromyxobacteraceae</taxon>
        <taxon>Anaeromyxobacter</taxon>
    </lineage>
</organism>
<evidence type="ECO:0000256" key="2">
    <source>
        <dbReference type="SAM" id="SignalP"/>
    </source>
</evidence>
<reference evidence="3" key="1">
    <citation type="submission" date="2009-01" db="EMBL/GenBank/DDBJ databases">
        <title>Complete sequence of Anaeromyxobacter dehalogenans 2CP-1.</title>
        <authorList>
            <consortium name="US DOE Joint Genome Institute"/>
            <person name="Lucas S."/>
            <person name="Copeland A."/>
            <person name="Lapidus A."/>
            <person name="Glavina del Rio T."/>
            <person name="Dalin E."/>
            <person name="Tice H."/>
            <person name="Bruce D."/>
            <person name="Goodwin L."/>
            <person name="Pitluck S."/>
            <person name="Saunders E."/>
            <person name="Brettin T."/>
            <person name="Detter J.C."/>
            <person name="Han C."/>
            <person name="Larimer F."/>
            <person name="Land M."/>
            <person name="Hauser L."/>
            <person name="Kyrpides N."/>
            <person name="Ovchinnikova G."/>
            <person name="Beliaev A.S."/>
            <person name="Richardson P."/>
        </authorList>
    </citation>
    <scope>NUCLEOTIDE SEQUENCE</scope>
    <source>
        <strain evidence="3">2CP-1</strain>
    </source>
</reference>
<proteinExistence type="predicted"/>
<feature type="chain" id="PRO_5002872834" evidence="2">
    <location>
        <begin position="22"/>
        <end position="90"/>
    </location>
</feature>
<dbReference type="RefSeq" id="WP_015934493.1">
    <property type="nucleotide sequence ID" value="NC_011891.1"/>
</dbReference>
<dbReference type="AlphaFoldDB" id="B8JHH2"/>